<evidence type="ECO:0000256" key="1">
    <source>
        <dbReference type="SAM" id="Phobius"/>
    </source>
</evidence>
<evidence type="ECO:0000313" key="2">
    <source>
        <dbReference type="EMBL" id="OGH94269.1"/>
    </source>
</evidence>
<protein>
    <submittedName>
        <fullName evidence="2">Uncharacterized protein</fullName>
    </submittedName>
</protein>
<reference evidence="2 3" key="1">
    <citation type="journal article" date="2016" name="Nat. Commun.">
        <title>Thousands of microbial genomes shed light on interconnected biogeochemical processes in an aquifer system.</title>
        <authorList>
            <person name="Anantharaman K."/>
            <person name="Brown C.T."/>
            <person name="Hug L.A."/>
            <person name="Sharon I."/>
            <person name="Castelle C.J."/>
            <person name="Probst A.J."/>
            <person name="Thomas B.C."/>
            <person name="Singh A."/>
            <person name="Wilkins M.J."/>
            <person name="Karaoz U."/>
            <person name="Brodie E.L."/>
            <person name="Williams K.H."/>
            <person name="Hubbard S.S."/>
            <person name="Banfield J.F."/>
        </authorList>
    </citation>
    <scope>NUCLEOTIDE SEQUENCE [LARGE SCALE GENOMIC DNA]</scope>
</reference>
<dbReference type="Proteomes" id="UP000178254">
    <property type="component" value="Unassembled WGS sequence"/>
</dbReference>
<accession>A0A1F6PDP1</accession>
<comment type="caution">
    <text evidence="2">The sequence shown here is derived from an EMBL/GenBank/DDBJ whole genome shotgun (WGS) entry which is preliminary data.</text>
</comment>
<organism evidence="2 3">
    <name type="scientific">Candidatus Magasanikbacteria bacterium RIFOXYD2_FULL_41_14</name>
    <dbReference type="NCBI Taxonomy" id="1798709"/>
    <lineage>
        <taxon>Bacteria</taxon>
        <taxon>Candidatus Magasanikiibacteriota</taxon>
    </lineage>
</organism>
<keyword evidence="1" id="KW-0812">Transmembrane</keyword>
<feature type="transmembrane region" description="Helical" evidence="1">
    <location>
        <begin position="6"/>
        <end position="23"/>
    </location>
</feature>
<proteinExistence type="predicted"/>
<name>A0A1F6PDP1_9BACT</name>
<dbReference type="AlphaFoldDB" id="A0A1F6PDP1"/>
<dbReference type="EMBL" id="MFRE01000010">
    <property type="protein sequence ID" value="OGH94269.1"/>
    <property type="molecule type" value="Genomic_DNA"/>
</dbReference>
<dbReference type="STRING" id="1798709.A2538_01740"/>
<gene>
    <name evidence="2" type="ORF">A2538_01740</name>
</gene>
<sequence>MKKIFLIISSLIIIIMVMLMINIKYDILLRYNISPCTILGGKTFMHSFGSNCEIGAWDANKSCTYDNECHKNLCSYGNTSGIQNSTNGHCAKYKSEEGTVCHRPKGKAVICDGFIT</sequence>
<keyword evidence="1" id="KW-1133">Transmembrane helix</keyword>
<evidence type="ECO:0000313" key="3">
    <source>
        <dbReference type="Proteomes" id="UP000178254"/>
    </source>
</evidence>
<keyword evidence="1" id="KW-0472">Membrane</keyword>